<evidence type="ECO:0000259" key="2">
    <source>
        <dbReference type="Pfam" id="PF13628"/>
    </source>
</evidence>
<organism evidence="3 4">
    <name type="scientific">Olivibacter ginsenosidimutans</name>
    <dbReference type="NCBI Taxonomy" id="1176537"/>
    <lineage>
        <taxon>Bacteria</taxon>
        <taxon>Pseudomonadati</taxon>
        <taxon>Bacteroidota</taxon>
        <taxon>Sphingobacteriia</taxon>
        <taxon>Sphingobacteriales</taxon>
        <taxon>Sphingobacteriaceae</taxon>
        <taxon>Olivibacter</taxon>
    </lineage>
</organism>
<evidence type="ECO:0000313" key="4">
    <source>
        <dbReference type="Proteomes" id="UP001501411"/>
    </source>
</evidence>
<accession>A0ABP9B1L7</accession>
<name>A0ABP9B1L7_9SPHI</name>
<comment type="caution">
    <text evidence="3">The sequence shown here is derived from an EMBL/GenBank/DDBJ whole genome shotgun (WGS) entry which is preliminary data.</text>
</comment>
<dbReference type="RefSeq" id="WP_345231243.1">
    <property type="nucleotide sequence ID" value="NZ_BAABIQ010000008.1"/>
</dbReference>
<dbReference type="PANTHER" id="PTHR38593">
    <property type="entry name" value="BLR2558 PROTEIN"/>
    <property type="match status" value="1"/>
</dbReference>
<feature type="signal peptide" evidence="1">
    <location>
        <begin position="1"/>
        <end position="20"/>
    </location>
</feature>
<dbReference type="PANTHER" id="PTHR38593:SF1">
    <property type="entry name" value="BLR2558 PROTEIN"/>
    <property type="match status" value="1"/>
</dbReference>
<sequence length="179" mass="19735">MNKKIALVGLPALACVLSMSSCTTVGEHKSSAELYYTNYTKADTQEYEFLREVYQLANDEINFADVIAKRGANTQVKALATNLSSEYKGIQTKLAEIGKNSDVLIPFAGVAPLALSEGLDSAQANVLEKAFLEKSIHNQEVIIEHFEQASRNTAVEVRHYAEETLPKLEEQLEKTKGLL</sequence>
<feature type="chain" id="PRO_5047162482" description="DUF4142 domain-containing protein" evidence="1">
    <location>
        <begin position="21"/>
        <end position="179"/>
    </location>
</feature>
<proteinExistence type="predicted"/>
<reference evidence="4" key="1">
    <citation type="journal article" date="2019" name="Int. J. Syst. Evol. Microbiol.">
        <title>The Global Catalogue of Microorganisms (GCM) 10K type strain sequencing project: providing services to taxonomists for standard genome sequencing and annotation.</title>
        <authorList>
            <consortium name="The Broad Institute Genomics Platform"/>
            <consortium name="The Broad Institute Genome Sequencing Center for Infectious Disease"/>
            <person name="Wu L."/>
            <person name="Ma J."/>
        </authorList>
    </citation>
    <scope>NUCLEOTIDE SEQUENCE [LARGE SCALE GENOMIC DNA]</scope>
    <source>
        <strain evidence="4">JCM 18200</strain>
    </source>
</reference>
<dbReference type="InterPro" id="IPR025419">
    <property type="entry name" value="DUF4142"/>
</dbReference>
<dbReference type="Proteomes" id="UP001501411">
    <property type="component" value="Unassembled WGS sequence"/>
</dbReference>
<feature type="domain" description="DUF4142" evidence="2">
    <location>
        <begin position="47"/>
        <end position="177"/>
    </location>
</feature>
<keyword evidence="1" id="KW-0732">Signal</keyword>
<gene>
    <name evidence="3" type="ORF">GCM10023231_16140</name>
</gene>
<keyword evidence="4" id="KW-1185">Reference proteome</keyword>
<dbReference type="PROSITE" id="PS51257">
    <property type="entry name" value="PROKAR_LIPOPROTEIN"/>
    <property type="match status" value="1"/>
</dbReference>
<evidence type="ECO:0000256" key="1">
    <source>
        <dbReference type="SAM" id="SignalP"/>
    </source>
</evidence>
<evidence type="ECO:0000313" key="3">
    <source>
        <dbReference type="EMBL" id="GAA4788674.1"/>
    </source>
</evidence>
<dbReference type="Pfam" id="PF13628">
    <property type="entry name" value="DUF4142"/>
    <property type="match status" value="1"/>
</dbReference>
<dbReference type="EMBL" id="BAABIQ010000008">
    <property type="protein sequence ID" value="GAA4788674.1"/>
    <property type="molecule type" value="Genomic_DNA"/>
</dbReference>
<protein>
    <recommendedName>
        <fullName evidence="2">DUF4142 domain-containing protein</fullName>
    </recommendedName>
</protein>